<reference evidence="1 2" key="1">
    <citation type="submission" date="2016-04" db="EMBL/GenBank/DDBJ databases">
        <title>Complete genome sequence of natural rubber-degrading, novel Gram-negative bacterium, Rhizobacter gummiphilus strain NS21.</title>
        <authorList>
            <person name="Tabata M."/>
            <person name="Kasai D."/>
            <person name="Fukuda M."/>
        </authorList>
    </citation>
    <scope>NUCLEOTIDE SEQUENCE [LARGE SCALE GENOMIC DNA]</scope>
    <source>
        <strain evidence="1 2">NS21</strain>
    </source>
</reference>
<dbReference type="KEGG" id="rgu:A4W93_14440"/>
<dbReference type="GO" id="GO:0003700">
    <property type="term" value="F:DNA-binding transcription factor activity"/>
    <property type="evidence" value="ECO:0007669"/>
    <property type="project" value="InterPro"/>
</dbReference>
<dbReference type="AlphaFoldDB" id="A0A1W6L9N8"/>
<gene>
    <name evidence="1" type="ORF">A4W93_14440</name>
</gene>
<dbReference type="SUPFAM" id="SSF46785">
    <property type="entry name" value="Winged helix' DNA-binding domain"/>
    <property type="match status" value="1"/>
</dbReference>
<dbReference type="InterPro" id="IPR036388">
    <property type="entry name" value="WH-like_DNA-bd_sf"/>
</dbReference>
<proteinExistence type="predicted"/>
<dbReference type="GO" id="GO:0006950">
    <property type="term" value="P:response to stress"/>
    <property type="evidence" value="ECO:0007669"/>
    <property type="project" value="TreeGrafter"/>
</dbReference>
<accession>A0A1W6L9N8</accession>
<dbReference type="PRINTS" id="PR00598">
    <property type="entry name" value="HTHMARR"/>
</dbReference>
<dbReference type="SMART" id="SM00347">
    <property type="entry name" value="HTH_MARR"/>
    <property type="match status" value="1"/>
</dbReference>
<dbReference type="PANTHER" id="PTHR33164:SF99">
    <property type="entry name" value="MARR FAMILY REGULATORY PROTEIN"/>
    <property type="match status" value="1"/>
</dbReference>
<dbReference type="Gene3D" id="1.10.10.10">
    <property type="entry name" value="Winged helix-like DNA-binding domain superfamily/Winged helix DNA-binding domain"/>
    <property type="match status" value="1"/>
</dbReference>
<dbReference type="Pfam" id="PF12802">
    <property type="entry name" value="MarR_2"/>
    <property type="match status" value="1"/>
</dbReference>
<dbReference type="PANTHER" id="PTHR33164">
    <property type="entry name" value="TRANSCRIPTIONAL REGULATOR, MARR FAMILY"/>
    <property type="match status" value="1"/>
</dbReference>
<dbReference type="RefSeq" id="WP_085751276.1">
    <property type="nucleotide sequence ID" value="NZ_BSPR01000004.1"/>
</dbReference>
<keyword evidence="2" id="KW-1185">Reference proteome</keyword>
<dbReference type="InterPro" id="IPR039422">
    <property type="entry name" value="MarR/SlyA-like"/>
</dbReference>
<dbReference type="OrthoDB" id="117723at2"/>
<evidence type="ECO:0000313" key="1">
    <source>
        <dbReference type="EMBL" id="ARN20995.1"/>
    </source>
</evidence>
<name>A0A1W6L9N8_9BURK</name>
<dbReference type="EMBL" id="CP015118">
    <property type="protein sequence ID" value="ARN20995.1"/>
    <property type="molecule type" value="Genomic_DNA"/>
</dbReference>
<dbReference type="InterPro" id="IPR000835">
    <property type="entry name" value="HTH_MarR-typ"/>
</dbReference>
<dbReference type="PROSITE" id="PS50995">
    <property type="entry name" value="HTH_MARR_2"/>
    <property type="match status" value="1"/>
</dbReference>
<sequence>MTSSVDTELPTDHFEPHVPGIDYGVLDSLLGYGVRRAQLLIYEDFVATLAPWSITPQRFSALTVISRNAQLKLTQLARILGIARSGAVLLVDALAAMGYVERVPSPEDRRAYGLVLTPKGIEDLKVITEAVCEHDRRIGARLAPEESREMMRLLRLVAGPRA</sequence>
<evidence type="ECO:0000313" key="2">
    <source>
        <dbReference type="Proteomes" id="UP000193427"/>
    </source>
</evidence>
<dbReference type="InterPro" id="IPR036390">
    <property type="entry name" value="WH_DNA-bd_sf"/>
</dbReference>
<protein>
    <submittedName>
        <fullName evidence="1">MarR family transcriptional regulator</fullName>
    </submittedName>
</protein>
<organism evidence="1 2">
    <name type="scientific">Piscinibacter gummiphilus</name>
    <dbReference type="NCBI Taxonomy" id="946333"/>
    <lineage>
        <taxon>Bacteria</taxon>
        <taxon>Pseudomonadati</taxon>
        <taxon>Pseudomonadota</taxon>
        <taxon>Betaproteobacteria</taxon>
        <taxon>Burkholderiales</taxon>
        <taxon>Sphaerotilaceae</taxon>
        <taxon>Piscinibacter</taxon>
    </lineage>
</organism>
<dbReference type="Proteomes" id="UP000193427">
    <property type="component" value="Chromosome"/>
</dbReference>
<dbReference type="STRING" id="946333.A4W93_14440"/>